<protein>
    <recommendedName>
        <fullName evidence="1">DUF7600 domain-containing protein</fullName>
    </recommendedName>
</protein>
<feature type="domain" description="DUF7600" evidence="1">
    <location>
        <begin position="385"/>
        <end position="531"/>
    </location>
</feature>
<name>A0A1V6S829_9EURO</name>
<gene>
    <name evidence="2" type="ORF">PENVUL_c004G08176</name>
</gene>
<evidence type="ECO:0000259" key="1">
    <source>
        <dbReference type="Pfam" id="PF24539"/>
    </source>
</evidence>
<evidence type="ECO:0000313" key="3">
    <source>
        <dbReference type="Proteomes" id="UP000191518"/>
    </source>
</evidence>
<reference evidence="3" key="1">
    <citation type="journal article" date="2017" name="Nat. Microbiol.">
        <title>Global analysis of biosynthetic gene clusters reveals vast potential of secondary metabolite production in Penicillium species.</title>
        <authorList>
            <person name="Nielsen J.C."/>
            <person name="Grijseels S."/>
            <person name="Prigent S."/>
            <person name="Ji B."/>
            <person name="Dainat J."/>
            <person name="Nielsen K.F."/>
            <person name="Frisvad J.C."/>
            <person name="Workman M."/>
            <person name="Nielsen J."/>
        </authorList>
    </citation>
    <scope>NUCLEOTIDE SEQUENCE [LARGE SCALE GENOMIC DNA]</scope>
    <source>
        <strain evidence="3">IBT 29486</strain>
    </source>
</reference>
<dbReference type="EMBL" id="MDYP01000004">
    <property type="protein sequence ID" value="OQE10215.1"/>
    <property type="molecule type" value="Genomic_DNA"/>
</dbReference>
<accession>A0A1V6S829</accession>
<keyword evidence="3" id="KW-1185">Reference proteome</keyword>
<dbReference type="InterPro" id="IPR056021">
    <property type="entry name" value="DUF7600"/>
</dbReference>
<dbReference type="AlphaFoldDB" id="A0A1V6S829"/>
<dbReference type="Pfam" id="PF24539">
    <property type="entry name" value="DUF7600"/>
    <property type="match status" value="1"/>
</dbReference>
<dbReference type="Proteomes" id="UP000191518">
    <property type="component" value="Unassembled WGS sequence"/>
</dbReference>
<organism evidence="2 3">
    <name type="scientific">Penicillium vulpinum</name>
    <dbReference type="NCBI Taxonomy" id="29845"/>
    <lineage>
        <taxon>Eukaryota</taxon>
        <taxon>Fungi</taxon>
        <taxon>Dikarya</taxon>
        <taxon>Ascomycota</taxon>
        <taxon>Pezizomycotina</taxon>
        <taxon>Eurotiomycetes</taxon>
        <taxon>Eurotiomycetidae</taxon>
        <taxon>Eurotiales</taxon>
        <taxon>Aspergillaceae</taxon>
        <taxon>Penicillium</taxon>
    </lineage>
</organism>
<proteinExistence type="predicted"/>
<comment type="caution">
    <text evidence="2">The sequence shown here is derived from an EMBL/GenBank/DDBJ whole genome shotgun (WGS) entry which is preliminary data.</text>
</comment>
<dbReference type="STRING" id="29845.A0A1V6S829"/>
<sequence length="1117" mass="124113">MSMAPNVYCPLCGVVLLPDPYSNDYGEEPAWQSHARPWYAEVRGLYSTDVTTGNVTTTGLGIVRGRNILCAPLRSDQSYAGAEPMALGEWRLFGSSVVRWCFGFHDSCWKLLLLRLAHGSDEASLSEADVAESVFYQLYCTPCIDGSIFQFGHDYDGAAQTHKSFGQPNAVNLRSHLYADPCAIPSLKELERTASDFRKICGSWLWKDRDGAYPTTAAAADTDCHSKEGTSASGSFGPSGNCHLVPPPDIITKQVRENAERPKHYIFDGLPLELRHEILSYLSFDEILGLRLDWYTLFFGTRASLMLGMPSLVNRKRIRHLLEPVVSLVGLEAILRKGPCGSAIHPAQIEGGYYQLIDGQSAETPSGLIEIAGFFSGQIASIGANRPLDKGCRVLYHRKQSFISPLWQCQQRIGISTIQFGTQSFISGITLFPSEEHDIVDSQVGYHNPASEIWIDIPDAFHVKALGVAFCSEGLTGIKLIYTDSSSSGWVGSPDGPGIARGTLSIPERPNQCCLLVGLDRYKIVSLGFGEMANHLETLKSSHSQSVRDSSRVQSYLWMPHPPRHDDLSISILLPSASPRAFEPLTNIDFGGQRGLLLASLTRLTFHMASDPYLFIGIEVSYSDGRSVLFGSNGGCGISFFIDGPKGERINRIGMLPNIRRPTIRRPEIRGSDPEGSIGGLQVSTNYGRTATFAHLRYRLNAAVEFIPISPPGNTITGLVAVEMVSPTRFKRIGIQSQECGKQPEIPDILDYECHQIPDDELRYDEKFSRFINSTNPGNYHTYASLKNIRRIQASTGIYGRSRSSNCISGLKFEYYNHPSPGIVGQWMHELNDGFELSEDEDIQSLTIWLVPTGFSTECQGIEVGQVAAIHIETTCSRSVTFRPPDFQSIPSQTLQHHQYQGDFDEKLTAISWILNLSCERVRAVISRNTSRRTSQILVPEQETPFDQVRKLYFERQNDDGCRDTIITAEAYFKDRAIVGLVFIYASGHTASTGDLHTKTRQTVHFAPDAQIVRLSAVVANTDHKLLEIEFEVGRNEQHRYEKLGLPANISHDLGHIVSCYWRETQCKDDASAEDYQRFSVSERVYKPPNGSRLVGIYMCCQEFSRVGALYELGVSP</sequence>
<evidence type="ECO:0000313" key="2">
    <source>
        <dbReference type="EMBL" id="OQE10215.1"/>
    </source>
</evidence>